<dbReference type="InterPro" id="IPR006439">
    <property type="entry name" value="HAD-SF_hydro_IA"/>
</dbReference>
<dbReference type="NCBIfam" id="TIGR01509">
    <property type="entry name" value="HAD-SF-IA-v3"/>
    <property type="match status" value="1"/>
</dbReference>
<dbReference type="Proteomes" id="UP000633219">
    <property type="component" value="Unassembled WGS sequence"/>
</dbReference>
<organism evidence="1 2">
    <name type="scientific">Rhizobium setariae</name>
    <dbReference type="NCBI Taxonomy" id="2801340"/>
    <lineage>
        <taxon>Bacteria</taxon>
        <taxon>Pseudomonadati</taxon>
        <taxon>Pseudomonadota</taxon>
        <taxon>Alphaproteobacteria</taxon>
        <taxon>Hyphomicrobiales</taxon>
        <taxon>Rhizobiaceae</taxon>
        <taxon>Rhizobium/Agrobacterium group</taxon>
        <taxon>Rhizobium</taxon>
    </lineage>
</organism>
<dbReference type="SFLD" id="SFLDS00003">
    <property type="entry name" value="Haloacid_Dehalogenase"/>
    <property type="match status" value="1"/>
</dbReference>
<sequence length="209" mass="23479">MIRALMVDVDGVLVCGRPRDGLPWAADLKADLGIDPAQLHSEFFLPHWTEVVLGRVGMEVRLAVALRKIAPHLHPDEFIKYWFENDARINVALLDELERKRRAGMRVYLATNQEHLRARYLLDTLGLGPHFDDVFYSAAIGSRKPDPAFFQHIARSSRHAPAELLLIDDTAANVAAAETAGWRAVHWSGDCSLASILERFDDDGSFARR</sequence>
<dbReference type="SUPFAM" id="SSF56784">
    <property type="entry name" value="HAD-like"/>
    <property type="match status" value="1"/>
</dbReference>
<proteinExistence type="predicted"/>
<reference evidence="1" key="1">
    <citation type="submission" date="2021-01" db="EMBL/GenBank/DDBJ databases">
        <title>Rhizobium sp. strain KVB221 16S ribosomal RNA gene Genome sequencing and assembly.</title>
        <authorList>
            <person name="Kang M."/>
        </authorList>
    </citation>
    <scope>NUCLEOTIDE SEQUENCE</scope>
    <source>
        <strain evidence="1">KVB221</strain>
    </source>
</reference>
<keyword evidence="2" id="KW-1185">Reference proteome</keyword>
<dbReference type="PANTHER" id="PTHR43611:SF3">
    <property type="entry name" value="FLAVIN MONONUCLEOTIDE HYDROLASE 1, CHLOROPLATIC"/>
    <property type="match status" value="1"/>
</dbReference>
<name>A0A936YN11_9HYPH</name>
<protein>
    <submittedName>
        <fullName evidence="1">HAD-IA family hydrolase</fullName>
    </submittedName>
</protein>
<dbReference type="Gene3D" id="3.40.50.1000">
    <property type="entry name" value="HAD superfamily/HAD-like"/>
    <property type="match status" value="1"/>
</dbReference>
<keyword evidence="1" id="KW-0378">Hydrolase</keyword>
<dbReference type="NCBIfam" id="TIGR01549">
    <property type="entry name" value="HAD-SF-IA-v1"/>
    <property type="match status" value="1"/>
</dbReference>
<dbReference type="RefSeq" id="WP_201655027.1">
    <property type="nucleotide sequence ID" value="NZ_JAEQNC010000003.1"/>
</dbReference>
<dbReference type="EMBL" id="JAEQNC010000003">
    <property type="protein sequence ID" value="MBL0371717.1"/>
    <property type="molecule type" value="Genomic_DNA"/>
</dbReference>
<dbReference type="AlphaFoldDB" id="A0A936YN11"/>
<dbReference type="InterPro" id="IPR023214">
    <property type="entry name" value="HAD_sf"/>
</dbReference>
<gene>
    <name evidence="1" type="ORF">JJB09_06725</name>
</gene>
<dbReference type="PANTHER" id="PTHR43611">
    <property type="entry name" value="ALPHA-D-GLUCOSE 1-PHOSPHATE PHOSPHATASE"/>
    <property type="match status" value="1"/>
</dbReference>
<dbReference type="Pfam" id="PF00702">
    <property type="entry name" value="Hydrolase"/>
    <property type="match status" value="1"/>
</dbReference>
<comment type="caution">
    <text evidence="1">The sequence shown here is derived from an EMBL/GenBank/DDBJ whole genome shotgun (WGS) entry which is preliminary data.</text>
</comment>
<evidence type="ECO:0000313" key="1">
    <source>
        <dbReference type="EMBL" id="MBL0371717.1"/>
    </source>
</evidence>
<accession>A0A936YN11</accession>
<dbReference type="GO" id="GO:0016787">
    <property type="term" value="F:hydrolase activity"/>
    <property type="evidence" value="ECO:0007669"/>
    <property type="project" value="UniProtKB-KW"/>
</dbReference>
<dbReference type="InterPro" id="IPR036412">
    <property type="entry name" value="HAD-like_sf"/>
</dbReference>
<dbReference type="SFLD" id="SFLDG01129">
    <property type="entry name" value="C1.5:_HAD__Beta-PGM__Phosphata"/>
    <property type="match status" value="1"/>
</dbReference>
<evidence type="ECO:0000313" key="2">
    <source>
        <dbReference type="Proteomes" id="UP000633219"/>
    </source>
</evidence>